<dbReference type="EMBL" id="CP060784">
    <property type="protein sequence ID" value="QNP52364.1"/>
    <property type="molecule type" value="Genomic_DNA"/>
</dbReference>
<name>A0A7H0GVP8_9BACT</name>
<keyword evidence="5" id="KW-1185">Reference proteome</keyword>
<evidence type="ECO:0000313" key="4">
    <source>
        <dbReference type="EMBL" id="QNP52364.1"/>
    </source>
</evidence>
<dbReference type="KEGG" id="hqi:H9L05_00715"/>
<gene>
    <name evidence="4" type="ORF">H9L05_00715</name>
</gene>
<evidence type="ECO:0000313" key="5">
    <source>
        <dbReference type="Proteomes" id="UP000516093"/>
    </source>
</evidence>
<accession>A0A7H0GVP8</accession>
<dbReference type="CDD" id="cd00146">
    <property type="entry name" value="PKD"/>
    <property type="match status" value="1"/>
</dbReference>
<proteinExistence type="predicted"/>
<feature type="signal peptide" evidence="2">
    <location>
        <begin position="1"/>
        <end position="18"/>
    </location>
</feature>
<dbReference type="InterPro" id="IPR013783">
    <property type="entry name" value="Ig-like_fold"/>
</dbReference>
<dbReference type="PROSITE" id="PS51257">
    <property type="entry name" value="PROKAR_LIPOPROTEIN"/>
    <property type="match status" value="1"/>
</dbReference>
<evidence type="ECO:0000259" key="3">
    <source>
        <dbReference type="PROSITE" id="PS50093"/>
    </source>
</evidence>
<dbReference type="Pfam" id="PF18911">
    <property type="entry name" value="PKD_4"/>
    <property type="match status" value="1"/>
</dbReference>
<dbReference type="SUPFAM" id="SSF49299">
    <property type="entry name" value="PKD domain"/>
    <property type="match status" value="1"/>
</dbReference>
<dbReference type="InterPro" id="IPR035986">
    <property type="entry name" value="PKD_dom_sf"/>
</dbReference>
<dbReference type="Gene3D" id="2.60.40.10">
    <property type="entry name" value="Immunoglobulins"/>
    <property type="match status" value="1"/>
</dbReference>
<dbReference type="AlphaFoldDB" id="A0A7H0GVP8"/>
<feature type="domain" description="PKD" evidence="3">
    <location>
        <begin position="57"/>
        <end position="104"/>
    </location>
</feature>
<dbReference type="SMART" id="SM00089">
    <property type="entry name" value="PKD"/>
    <property type="match status" value="1"/>
</dbReference>
<dbReference type="InterPro" id="IPR022409">
    <property type="entry name" value="PKD/Chitinase_dom"/>
</dbReference>
<feature type="compositionally biased region" description="Polar residues" evidence="1">
    <location>
        <begin position="208"/>
        <end position="220"/>
    </location>
</feature>
<reference evidence="4 5" key="1">
    <citation type="submission" date="2020-08" db="EMBL/GenBank/DDBJ databases">
        <title>Genome sequence of Hymenobacter qilianensis JCM 19763T.</title>
        <authorList>
            <person name="Hyun D.-W."/>
            <person name="Bae J.-W."/>
        </authorList>
    </citation>
    <scope>NUCLEOTIDE SEQUENCE [LARGE SCALE GENOMIC DNA]</scope>
    <source>
        <strain evidence="4 5">JCM 19763</strain>
    </source>
</reference>
<organism evidence="4 5">
    <name type="scientific">Hymenobacter qilianensis</name>
    <dbReference type="NCBI Taxonomy" id="1385715"/>
    <lineage>
        <taxon>Bacteria</taxon>
        <taxon>Pseudomonadati</taxon>
        <taxon>Bacteroidota</taxon>
        <taxon>Cytophagia</taxon>
        <taxon>Cytophagales</taxon>
        <taxon>Hymenobacteraceae</taxon>
        <taxon>Hymenobacter</taxon>
    </lineage>
</organism>
<evidence type="ECO:0000256" key="2">
    <source>
        <dbReference type="SAM" id="SignalP"/>
    </source>
</evidence>
<dbReference type="InterPro" id="IPR000601">
    <property type="entry name" value="PKD_dom"/>
</dbReference>
<evidence type="ECO:0000256" key="1">
    <source>
        <dbReference type="SAM" id="MobiDB-lite"/>
    </source>
</evidence>
<feature type="chain" id="PRO_5028966682" evidence="2">
    <location>
        <begin position="19"/>
        <end position="237"/>
    </location>
</feature>
<dbReference type="RefSeq" id="WP_187732621.1">
    <property type="nucleotide sequence ID" value="NZ_BMFN01000002.1"/>
</dbReference>
<protein>
    <submittedName>
        <fullName evidence="4">PKD domain-containing protein</fullName>
    </submittedName>
</protein>
<dbReference type="Proteomes" id="UP000516093">
    <property type="component" value="Chromosome"/>
</dbReference>
<sequence>MKKNLLYGVLLLSLVSCAGDAEDPKPVTTAAFTSSRSVVEVNEPVAFTDASQHAERYLWDFGNGQTSTLAAPSITYAATGTYTVSLTTYTADNQPTSTTQSIKVGKRYLREIQIKALDFLAPDGTSWDAGGTGPDVFLQLRPTSATEAPYAKTSVFNNVKPADLPLAFAASAELTPGEWTVVVRDEDSASDDKMREWSLPVAGPTPNRDAQGNGYYTLQGPSDNPSAWSVILRYETR</sequence>
<dbReference type="PROSITE" id="PS50093">
    <property type="entry name" value="PKD"/>
    <property type="match status" value="1"/>
</dbReference>
<keyword evidence="2" id="KW-0732">Signal</keyword>
<feature type="region of interest" description="Disordered" evidence="1">
    <location>
        <begin position="192"/>
        <end position="220"/>
    </location>
</feature>